<evidence type="ECO:0000313" key="2">
    <source>
        <dbReference type="Proteomes" id="UP000694843"/>
    </source>
</evidence>
<dbReference type="RefSeq" id="XP_047735953.1">
    <property type="nucleotide sequence ID" value="XM_047879997.1"/>
</dbReference>
<name>A0A979FGA3_HYAAZ</name>
<organism evidence="2 3">
    <name type="scientific">Hyalella azteca</name>
    <name type="common">Amphipod</name>
    <dbReference type="NCBI Taxonomy" id="294128"/>
    <lineage>
        <taxon>Eukaryota</taxon>
        <taxon>Metazoa</taxon>
        <taxon>Ecdysozoa</taxon>
        <taxon>Arthropoda</taxon>
        <taxon>Crustacea</taxon>
        <taxon>Multicrustacea</taxon>
        <taxon>Malacostraca</taxon>
        <taxon>Eumalacostraca</taxon>
        <taxon>Peracarida</taxon>
        <taxon>Amphipoda</taxon>
        <taxon>Senticaudata</taxon>
        <taxon>Talitrida</taxon>
        <taxon>Talitroidea</taxon>
        <taxon>Hyalellidae</taxon>
        <taxon>Hyalella</taxon>
    </lineage>
</organism>
<dbReference type="GeneID" id="125177718"/>
<dbReference type="AlphaFoldDB" id="A0A979FGA3"/>
<feature type="signal peptide" evidence="1">
    <location>
        <begin position="1"/>
        <end position="27"/>
    </location>
</feature>
<dbReference type="Proteomes" id="UP000694843">
    <property type="component" value="Unplaced"/>
</dbReference>
<reference evidence="3" key="1">
    <citation type="submission" date="2025-08" db="UniProtKB">
        <authorList>
            <consortium name="RefSeq"/>
        </authorList>
    </citation>
    <scope>IDENTIFICATION</scope>
    <source>
        <tissue evidence="3">Whole organism</tissue>
    </source>
</reference>
<dbReference type="KEGG" id="hazt:125177718"/>
<sequence length="161" mass="17594">MNKGRGMFFSNVICLVSLSSSFSAVQASTMTLFTDVKIAQAWTTSYLEAPSACVCRNRCFVDTRCLAVSITQAASVSKCYFSSSASVLTNLLITDSAFITFIKNKGVCRNRCFVDTRCLAVSITQEASVSKCYFSSSASVLTNLLITDSAFITFTKQKFYN</sequence>
<evidence type="ECO:0000313" key="3">
    <source>
        <dbReference type="RefSeq" id="XP_047735953.1"/>
    </source>
</evidence>
<gene>
    <name evidence="3" type="primary">LOC125177718</name>
</gene>
<proteinExistence type="predicted"/>
<keyword evidence="1" id="KW-0732">Signal</keyword>
<keyword evidence="2" id="KW-1185">Reference proteome</keyword>
<accession>A0A979FGA3</accession>
<feature type="chain" id="PRO_5037745800" evidence="1">
    <location>
        <begin position="28"/>
        <end position="161"/>
    </location>
</feature>
<protein>
    <submittedName>
        <fullName evidence="3">Uncharacterized protein LOC125177718</fullName>
    </submittedName>
</protein>
<evidence type="ECO:0000256" key="1">
    <source>
        <dbReference type="SAM" id="SignalP"/>
    </source>
</evidence>